<evidence type="ECO:0000256" key="6">
    <source>
        <dbReference type="ARBA" id="ARBA00022842"/>
    </source>
</evidence>
<evidence type="ECO:0000256" key="1">
    <source>
        <dbReference type="ARBA" id="ARBA00001946"/>
    </source>
</evidence>
<dbReference type="PANTHER" id="PTHR20857">
    <property type="entry name" value="THIAMINE-PHOSPHATE PYROPHOSPHORYLASE"/>
    <property type="match status" value="1"/>
</dbReference>
<dbReference type="AlphaFoldDB" id="M2XGG1"/>
<dbReference type="Gene3D" id="3.20.20.70">
    <property type="entry name" value="Aldolase class I"/>
    <property type="match status" value="1"/>
</dbReference>
<dbReference type="Gramene" id="EME29142">
    <property type="protein sequence ID" value="EME29142"/>
    <property type="gene ID" value="Gasu_33470"/>
</dbReference>
<dbReference type="GO" id="GO:0009229">
    <property type="term" value="P:thiamine diphosphate biosynthetic process"/>
    <property type="evidence" value="ECO:0007669"/>
    <property type="project" value="UniProtKB-UniPathway"/>
</dbReference>
<dbReference type="InterPro" id="IPR034291">
    <property type="entry name" value="TMP_synthase"/>
</dbReference>
<dbReference type="FunFam" id="3.20.20.70:FF:000096">
    <property type="entry name" value="Thiamine-phosphate synthase"/>
    <property type="match status" value="1"/>
</dbReference>
<name>M2XGG1_GALSU</name>
<feature type="domain" description="Thiamine phosphate synthase/TenI" evidence="11">
    <location>
        <begin position="67"/>
        <end position="249"/>
    </location>
</feature>
<protein>
    <recommendedName>
        <fullName evidence="3">thiamine phosphate synthase</fullName>
        <ecNumber evidence="3">2.5.1.3</ecNumber>
    </recommendedName>
</protein>
<dbReference type="KEGG" id="gsl:Gasu_33470"/>
<comment type="catalytic activity">
    <reaction evidence="9">
        <text>2-(2-carboxy-4-methylthiazol-5-yl)ethyl phosphate + 4-amino-2-methyl-5-(diphosphooxymethyl)pyrimidine + 2 H(+) = thiamine phosphate + CO2 + diphosphate</text>
        <dbReference type="Rhea" id="RHEA:47848"/>
        <dbReference type="ChEBI" id="CHEBI:15378"/>
        <dbReference type="ChEBI" id="CHEBI:16526"/>
        <dbReference type="ChEBI" id="CHEBI:33019"/>
        <dbReference type="ChEBI" id="CHEBI:37575"/>
        <dbReference type="ChEBI" id="CHEBI:57841"/>
        <dbReference type="ChEBI" id="CHEBI:62890"/>
        <dbReference type="EC" id="2.5.1.3"/>
    </reaction>
</comment>
<dbReference type="eggNOG" id="ENOG502QS2M">
    <property type="taxonomic scope" value="Eukaryota"/>
</dbReference>
<dbReference type="GO" id="GO:0005737">
    <property type="term" value="C:cytoplasm"/>
    <property type="evidence" value="ECO:0007669"/>
    <property type="project" value="TreeGrafter"/>
</dbReference>
<dbReference type="GO" id="GO:0009228">
    <property type="term" value="P:thiamine biosynthetic process"/>
    <property type="evidence" value="ECO:0007669"/>
    <property type="project" value="UniProtKB-KW"/>
</dbReference>
<dbReference type="STRING" id="130081.M2XGG1"/>
<comment type="catalytic activity">
    <reaction evidence="10">
        <text>2-[(2R,5Z)-2-carboxy-4-methylthiazol-5(2H)-ylidene]ethyl phosphate + 4-amino-2-methyl-5-(diphosphooxymethyl)pyrimidine + 2 H(+) = thiamine phosphate + CO2 + diphosphate</text>
        <dbReference type="Rhea" id="RHEA:47844"/>
        <dbReference type="ChEBI" id="CHEBI:15378"/>
        <dbReference type="ChEBI" id="CHEBI:16526"/>
        <dbReference type="ChEBI" id="CHEBI:33019"/>
        <dbReference type="ChEBI" id="CHEBI:37575"/>
        <dbReference type="ChEBI" id="CHEBI:57841"/>
        <dbReference type="ChEBI" id="CHEBI:62899"/>
        <dbReference type="EC" id="2.5.1.3"/>
    </reaction>
</comment>
<organism evidence="12 13">
    <name type="scientific">Galdieria sulphuraria</name>
    <name type="common">Red alga</name>
    <dbReference type="NCBI Taxonomy" id="130081"/>
    <lineage>
        <taxon>Eukaryota</taxon>
        <taxon>Rhodophyta</taxon>
        <taxon>Bangiophyceae</taxon>
        <taxon>Galdieriales</taxon>
        <taxon>Galdieriaceae</taxon>
        <taxon>Galdieria</taxon>
    </lineage>
</organism>
<dbReference type="EMBL" id="KB454511">
    <property type="protein sequence ID" value="EME29142.1"/>
    <property type="molecule type" value="Genomic_DNA"/>
</dbReference>
<keyword evidence="13" id="KW-1185">Reference proteome</keyword>
<sequence length="269" mass="29224">MDRQRGYLLSIISFLHPISLFSPKSFKFLETRNPFRRTQYSHSPLYPRKEARALPIKATQDSVDYSLYLVTSGTDKDIDCLLEKVKAALSGGVTILQYRDKHNSTRDMIRMGKELLHLAHSFQVPLLLNDRVDVALAIDADGVHIGQDDMPLVMARRLLGYGKIIGVSVGNEEEAIVAEQQGANYVGVGSIFATFSKADAGEPIGLQALRSIASAVSSIPVIAIGGINEQNASQCIQNGAKGVAVISAILSSNDPQQAAINLKKQIVHL</sequence>
<dbReference type="CDD" id="cd00564">
    <property type="entry name" value="TMP_TenI"/>
    <property type="match status" value="1"/>
</dbReference>
<gene>
    <name evidence="12" type="ORF">Gasu_33470</name>
</gene>
<evidence type="ECO:0000256" key="4">
    <source>
        <dbReference type="ARBA" id="ARBA00022679"/>
    </source>
</evidence>
<comment type="pathway">
    <text evidence="2">Cofactor biosynthesis; thiamine diphosphate biosynthesis; thiamine phosphate from 4-amino-2-methyl-5-diphosphomethylpyrimidine and 4-methyl-5-(2-phosphoethyl)-thiazole: step 1/1.</text>
</comment>
<dbReference type="InterPro" id="IPR013785">
    <property type="entry name" value="Aldolase_TIM"/>
</dbReference>
<evidence type="ECO:0000313" key="13">
    <source>
        <dbReference type="Proteomes" id="UP000030680"/>
    </source>
</evidence>
<dbReference type="InterPro" id="IPR022998">
    <property type="entry name" value="ThiamineP_synth_TenI"/>
</dbReference>
<dbReference type="GO" id="GO:0046872">
    <property type="term" value="F:metal ion binding"/>
    <property type="evidence" value="ECO:0007669"/>
    <property type="project" value="UniProtKB-KW"/>
</dbReference>
<evidence type="ECO:0000256" key="9">
    <source>
        <dbReference type="ARBA" id="ARBA00047851"/>
    </source>
</evidence>
<dbReference type="OrthoDB" id="4994at2759"/>
<dbReference type="SUPFAM" id="SSF51391">
    <property type="entry name" value="Thiamin phosphate synthase"/>
    <property type="match status" value="1"/>
</dbReference>
<evidence type="ECO:0000256" key="7">
    <source>
        <dbReference type="ARBA" id="ARBA00022977"/>
    </source>
</evidence>
<proteinExistence type="inferred from homology"/>
<dbReference type="NCBIfam" id="TIGR00693">
    <property type="entry name" value="thiE"/>
    <property type="match status" value="1"/>
</dbReference>
<reference evidence="13" key="1">
    <citation type="journal article" date="2013" name="Science">
        <title>Gene transfer from bacteria and archaea facilitated evolution of an extremophilic eukaryote.</title>
        <authorList>
            <person name="Schonknecht G."/>
            <person name="Chen W.H."/>
            <person name="Ternes C.M."/>
            <person name="Barbier G.G."/>
            <person name="Shrestha R.P."/>
            <person name="Stanke M."/>
            <person name="Brautigam A."/>
            <person name="Baker B.J."/>
            <person name="Banfield J.F."/>
            <person name="Garavito R.M."/>
            <person name="Carr K."/>
            <person name="Wilkerson C."/>
            <person name="Rensing S.A."/>
            <person name="Gagneul D."/>
            <person name="Dickenson N.E."/>
            <person name="Oesterhelt C."/>
            <person name="Lercher M.J."/>
            <person name="Weber A.P."/>
        </authorList>
    </citation>
    <scope>NUCLEOTIDE SEQUENCE [LARGE SCALE GENOMIC DNA]</scope>
    <source>
        <strain evidence="13">074W</strain>
    </source>
</reference>
<dbReference type="PANTHER" id="PTHR20857:SF15">
    <property type="entry name" value="THIAMINE-PHOSPHATE SYNTHASE"/>
    <property type="match status" value="1"/>
</dbReference>
<evidence type="ECO:0000256" key="10">
    <source>
        <dbReference type="ARBA" id="ARBA00047883"/>
    </source>
</evidence>
<keyword evidence="7" id="KW-0784">Thiamine biosynthesis</keyword>
<comment type="catalytic activity">
    <reaction evidence="8">
        <text>4-methyl-5-(2-phosphooxyethyl)-thiazole + 4-amino-2-methyl-5-(diphosphooxymethyl)pyrimidine + H(+) = thiamine phosphate + diphosphate</text>
        <dbReference type="Rhea" id="RHEA:22328"/>
        <dbReference type="ChEBI" id="CHEBI:15378"/>
        <dbReference type="ChEBI" id="CHEBI:33019"/>
        <dbReference type="ChEBI" id="CHEBI:37575"/>
        <dbReference type="ChEBI" id="CHEBI:57841"/>
        <dbReference type="ChEBI" id="CHEBI:58296"/>
        <dbReference type="EC" id="2.5.1.3"/>
    </reaction>
</comment>
<dbReference type="HAMAP" id="MF_00097">
    <property type="entry name" value="TMP_synthase"/>
    <property type="match status" value="1"/>
</dbReference>
<dbReference type="Proteomes" id="UP000030680">
    <property type="component" value="Unassembled WGS sequence"/>
</dbReference>
<keyword evidence="5" id="KW-0479">Metal-binding</keyword>
<evidence type="ECO:0000256" key="3">
    <source>
        <dbReference type="ARBA" id="ARBA00012830"/>
    </source>
</evidence>
<accession>M2XGG1</accession>
<dbReference type="UniPathway" id="UPA00060">
    <property type="reaction ID" value="UER00141"/>
</dbReference>
<evidence type="ECO:0000313" key="12">
    <source>
        <dbReference type="EMBL" id="EME29142.1"/>
    </source>
</evidence>
<evidence type="ECO:0000256" key="5">
    <source>
        <dbReference type="ARBA" id="ARBA00022723"/>
    </source>
</evidence>
<dbReference type="EC" id="2.5.1.3" evidence="3"/>
<dbReference type="GO" id="GO:0004789">
    <property type="term" value="F:thiamine-phosphate diphosphorylase activity"/>
    <property type="evidence" value="ECO:0007669"/>
    <property type="project" value="UniProtKB-EC"/>
</dbReference>
<comment type="cofactor">
    <cofactor evidence="1">
        <name>Mg(2+)</name>
        <dbReference type="ChEBI" id="CHEBI:18420"/>
    </cofactor>
</comment>
<evidence type="ECO:0000256" key="8">
    <source>
        <dbReference type="ARBA" id="ARBA00047334"/>
    </source>
</evidence>
<dbReference type="Pfam" id="PF02581">
    <property type="entry name" value="TMP-TENI"/>
    <property type="match status" value="1"/>
</dbReference>
<dbReference type="GeneID" id="17087962"/>
<dbReference type="OMA" id="QDFYHIK"/>
<dbReference type="InterPro" id="IPR036206">
    <property type="entry name" value="ThiamineP_synth_sf"/>
</dbReference>
<keyword evidence="6" id="KW-0460">Magnesium</keyword>
<keyword evidence="4 12" id="KW-0808">Transferase</keyword>
<evidence type="ECO:0000256" key="2">
    <source>
        <dbReference type="ARBA" id="ARBA00005165"/>
    </source>
</evidence>
<evidence type="ECO:0000259" key="11">
    <source>
        <dbReference type="Pfam" id="PF02581"/>
    </source>
</evidence>
<dbReference type="RefSeq" id="XP_005705662.1">
    <property type="nucleotide sequence ID" value="XM_005705605.1"/>
</dbReference>